<dbReference type="SUPFAM" id="SSF52266">
    <property type="entry name" value="SGNH hydrolase"/>
    <property type="match status" value="1"/>
</dbReference>
<protein>
    <submittedName>
        <fullName evidence="2">GDSL-type esterase/lipase family protein</fullName>
    </submittedName>
</protein>
<keyword evidence="3" id="KW-1185">Reference proteome</keyword>
<name>A0ABZ2C7D0_9BACI</name>
<organism evidence="2 3">
    <name type="scientific">Niallia oryzisoli</name>
    <dbReference type="NCBI Taxonomy" id="1737571"/>
    <lineage>
        <taxon>Bacteria</taxon>
        <taxon>Bacillati</taxon>
        <taxon>Bacillota</taxon>
        <taxon>Bacilli</taxon>
        <taxon>Bacillales</taxon>
        <taxon>Bacillaceae</taxon>
        <taxon>Niallia</taxon>
    </lineage>
</organism>
<dbReference type="Proteomes" id="UP001357223">
    <property type="component" value="Chromosome"/>
</dbReference>
<dbReference type="RefSeq" id="WP_338447921.1">
    <property type="nucleotide sequence ID" value="NZ_CP137640.1"/>
</dbReference>
<dbReference type="InterPro" id="IPR036514">
    <property type="entry name" value="SGNH_hydro_sf"/>
</dbReference>
<dbReference type="Pfam" id="PF13472">
    <property type="entry name" value="Lipase_GDSL_2"/>
    <property type="match status" value="1"/>
</dbReference>
<feature type="domain" description="SGNH hydrolase-type esterase" evidence="1">
    <location>
        <begin position="53"/>
        <end position="213"/>
    </location>
</feature>
<dbReference type="EMBL" id="CP137640">
    <property type="protein sequence ID" value="WVX78987.1"/>
    <property type="molecule type" value="Genomic_DNA"/>
</dbReference>
<proteinExistence type="predicted"/>
<dbReference type="Gene3D" id="3.40.50.1110">
    <property type="entry name" value="SGNH hydrolase"/>
    <property type="match status" value="1"/>
</dbReference>
<accession>A0ABZ2C7D0</accession>
<sequence>MKKKRRSIAALMLIFFLCCSIFFLNYHEKAVISKTIPVYEKIAKNNNINYLIIGDSIGRGAGAENRSLAWFSQWENKMKKTYHIELKRHSIVQSGATAYEGLYLFKKAKIPPTVDLVFLIFGENDRKYMEVEQFTYYYEGLIREVKSKYPEAELITITESCLEQELFANAIEKLARHYHANHIDMRIPFQNSSYSIDQLSNDSIHPNGLGYQLYAESILTAIDNGIKINKQSAVLREPLKPISELTLKEIKRYDEKNALFHDSNTYYLTNEKGAKITFPFYGTNLGVKVLKHEQGGEMDVFIDDQFIRRISTWWPISKDRMLYVTSGLPVGEHRVTFISTGTKSVNNQSDYHNIQLSSIVVYE</sequence>
<dbReference type="CDD" id="cd00229">
    <property type="entry name" value="SGNH_hydrolase"/>
    <property type="match status" value="1"/>
</dbReference>
<evidence type="ECO:0000259" key="1">
    <source>
        <dbReference type="Pfam" id="PF13472"/>
    </source>
</evidence>
<evidence type="ECO:0000313" key="3">
    <source>
        <dbReference type="Proteomes" id="UP001357223"/>
    </source>
</evidence>
<dbReference type="Gene3D" id="2.60.120.260">
    <property type="entry name" value="Galactose-binding domain-like"/>
    <property type="match status" value="1"/>
</dbReference>
<dbReference type="InterPro" id="IPR013830">
    <property type="entry name" value="SGNH_hydro"/>
</dbReference>
<reference evidence="2 3" key="1">
    <citation type="submission" date="2023-10" db="EMBL/GenBank/DDBJ databases">
        <title>Niallia locisalis sp.nov. isolated from a salt pond sample.</title>
        <authorList>
            <person name="Li X.-J."/>
            <person name="Dong L."/>
        </authorList>
    </citation>
    <scope>NUCLEOTIDE SEQUENCE [LARGE SCALE GENOMIC DNA]</scope>
    <source>
        <strain evidence="2 3">DSM 29761</strain>
    </source>
</reference>
<evidence type="ECO:0000313" key="2">
    <source>
        <dbReference type="EMBL" id="WVX78987.1"/>
    </source>
</evidence>
<gene>
    <name evidence="2" type="ORF">R4Z09_16910</name>
</gene>